<proteinExistence type="predicted"/>
<feature type="region of interest" description="Disordered" evidence="1">
    <location>
        <begin position="43"/>
        <end position="93"/>
    </location>
</feature>
<feature type="compositionally biased region" description="Low complexity" evidence="1">
    <location>
        <begin position="64"/>
        <end position="75"/>
    </location>
</feature>
<organism evidence="2 3">
    <name type="scientific">Solanum commersonii</name>
    <name type="common">Commerson's wild potato</name>
    <name type="synonym">Commerson's nightshade</name>
    <dbReference type="NCBI Taxonomy" id="4109"/>
    <lineage>
        <taxon>Eukaryota</taxon>
        <taxon>Viridiplantae</taxon>
        <taxon>Streptophyta</taxon>
        <taxon>Embryophyta</taxon>
        <taxon>Tracheophyta</taxon>
        <taxon>Spermatophyta</taxon>
        <taxon>Magnoliopsida</taxon>
        <taxon>eudicotyledons</taxon>
        <taxon>Gunneridae</taxon>
        <taxon>Pentapetalae</taxon>
        <taxon>asterids</taxon>
        <taxon>lamiids</taxon>
        <taxon>Solanales</taxon>
        <taxon>Solanaceae</taxon>
        <taxon>Solanoideae</taxon>
        <taxon>Solaneae</taxon>
        <taxon>Solanum</taxon>
    </lineage>
</organism>
<protein>
    <submittedName>
        <fullName evidence="2">Uncharacterized protein</fullName>
    </submittedName>
</protein>
<keyword evidence="3" id="KW-1185">Reference proteome</keyword>
<evidence type="ECO:0000313" key="3">
    <source>
        <dbReference type="Proteomes" id="UP000824120"/>
    </source>
</evidence>
<dbReference type="Proteomes" id="UP000824120">
    <property type="component" value="Chromosome 1"/>
</dbReference>
<feature type="compositionally biased region" description="Polar residues" evidence="1">
    <location>
        <begin position="76"/>
        <end position="87"/>
    </location>
</feature>
<evidence type="ECO:0000256" key="1">
    <source>
        <dbReference type="SAM" id="MobiDB-lite"/>
    </source>
</evidence>
<comment type="caution">
    <text evidence="2">The sequence shown here is derived from an EMBL/GenBank/DDBJ whole genome shotgun (WGS) entry which is preliminary data.</text>
</comment>
<sequence>MFQLDHLLLCEIKRYQKTITNRIRIQTVCEKVQQLLPNSTTSVSQVAHEQVQQQSELSSTSASQPIQEQMQQIPQNSSNIEGNNQSEEQGKHI</sequence>
<dbReference type="OrthoDB" id="1328608at2759"/>
<dbReference type="EMBL" id="JACXVP010000001">
    <property type="protein sequence ID" value="KAG5630822.1"/>
    <property type="molecule type" value="Genomic_DNA"/>
</dbReference>
<evidence type="ECO:0000313" key="2">
    <source>
        <dbReference type="EMBL" id="KAG5630822.1"/>
    </source>
</evidence>
<dbReference type="AlphaFoldDB" id="A0A9J6B275"/>
<reference evidence="2 3" key="1">
    <citation type="submission" date="2020-09" db="EMBL/GenBank/DDBJ databases">
        <title>De no assembly of potato wild relative species, Solanum commersonii.</title>
        <authorList>
            <person name="Cho K."/>
        </authorList>
    </citation>
    <scope>NUCLEOTIDE SEQUENCE [LARGE SCALE GENOMIC DNA]</scope>
    <source>
        <strain evidence="2">LZ3.2</strain>
        <tissue evidence="2">Leaf</tissue>
    </source>
</reference>
<gene>
    <name evidence="2" type="ORF">H5410_002539</name>
</gene>
<name>A0A9J6B275_SOLCO</name>
<feature type="compositionally biased region" description="Polar residues" evidence="1">
    <location>
        <begin position="43"/>
        <end position="63"/>
    </location>
</feature>
<accession>A0A9J6B275</accession>